<name>A0A8B9ZKP6_ANAPL</name>
<evidence type="ECO:0000256" key="2">
    <source>
        <dbReference type="ARBA" id="ARBA00022692"/>
    </source>
</evidence>
<evidence type="ECO:0000313" key="11">
    <source>
        <dbReference type="Ensembl" id="ENSAPLP00020024619.1"/>
    </source>
</evidence>
<feature type="compositionally biased region" description="Low complexity" evidence="8">
    <location>
        <begin position="1"/>
        <end position="13"/>
    </location>
</feature>
<keyword evidence="7" id="KW-0807">Transducer</keyword>
<dbReference type="Gene3D" id="1.20.1070.10">
    <property type="entry name" value="Rhodopsin 7-helix transmembrane proteins"/>
    <property type="match status" value="1"/>
</dbReference>
<evidence type="ECO:0000256" key="8">
    <source>
        <dbReference type="SAM" id="MobiDB-lite"/>
    </source>
</evidence>
<accession>A0A8B9ZKP6</accession>
<keyword evidence="5 9" id="KW-0472">Membrane</keyword>
<feature type="compositionally biased region" description="Gly residues" evidence="8">
    <location>
        <begin position="404"/>
        <end position="422"/>
    </location>
</feature>
<dbReference type="GO" id="GO:0006955">
    <property type="term" value="P:immune response"/>
    <property type="evidence" value="ECO:0007669"/>
    <property type="project" value="TreeGrafter"/>
</dbReference>
<dbReference type="InterPro" id="IPR017452">
    <property type="entry name" value="GPCR_Rhodpsn_7TM"/>
</dbReference>
<evidence type="ECO:0000256" key="1">
    <source>
        <dbReference type="ARBA" id="ARBA00004141"/>
    </source>
</evidence>
<feature type="transmembrane region" description="Helical" evidence="9">
    <location>
        <begin position="187"/>
        <end position="205"/>
    </location>
</feature>
<dbReference type="Proteomes" id="UP000694400">
    <property type="component" value="Chromosome 26"/>
</dbReference>
<dbReference type="Ensembl" id="ENSAPLT00020026546.1">
    <property type="protein sequence ID" value="ENSAPLP00020024619.1"/>
    <property type="gene ID" value="ENSAPLG00020016960.1"/>
</dbReference>
<dbReference type="GO" id="GO:0060326">
    <property type="term" value="P:cell chemotaxis"/>
    <property type="evidence" value="ECO:0007669"/>
    <property type="project" value="TreeGrafter"/>
</dbReference>
<reference evidence="11" key="2">
    <citation type="submission" date="2025-08" db="UniProtKB">
        <authorList>
            <consortium name="Ensembl"/>
        </authorList>
    </citation>
    <scope>IDENTIFICATION</scope>
</reference>
<sequence length="633" mass="64484">GGGSARPRAGTGPAAPPPANGPARAPAATCTAPAPPPAPGTGTGPRPPGHHRRSPSPSPIPGAAPAPGVIAPREPGAGHHPPCPVPPGVPVSRRSIPAVCPPPHLRHAPGNPGNGPALAAVTGQQPRPAPAPPWKAAAPRPRRAPPGPGAASTPRPRGAPGTTGSPRQPEQPPEPSPRCWVSPKKESVHSIQGGIGNLFVIVLLAKRSGGRRAVDTFVLNLAVADVVFVCTLPFWVAAGARGNRWLLGEGLCKASSYAISVNRCSSILFLTGAQCGALPGHLEGAGHQAGGLQEARPARLRADLGRLPPAGRAGALVPAAGRGRLLGRGRGGFQPGHGLPHLPPTPGGHLVLLLLHLLPPAAARAAGPGRAALPPCHHRHRRGLHLLLAAPQHLQGAPLPPGQGDAGAAGGAGGDPALGGGHQHLPGLRQQLRQPRHLRPDGPAPPLPTHPWCQDPPLHHRLQPLARQRDQAPRGPQPPAGHVRGDGDTNAVGLGGGCCRYRARGVLGCFGKAVAEVCPLLGEAPVPQQWFQPPRALRSPAPKGSRGAAPGRAVPSWFLHRPGVGRKLQLGPCGQRARSHRGGTAAQTPPGLELNGTARVAPRVASGLAENEYSCRRTHSGVGCVLFHSLPGE</sequence>
<feature type="compositionally biased region" description="Low complexity" evidence="8">
    <location>
        <begin position="149"/>
        <end position="168"/>
    </location>
</feature>
<reference evidence="11" key="1">
    <citation type="submission" date="2019-08" db="EMBL/GenBank/DDBJ databases">
        <title>Three high-quality genomes provides insights into domestication of ducks.</title>
        <authorList>
            <person name="Hou Z.C."/>
            <person name="Zhu F."/>
            <person name="Yin Z.T."/>
            <person name="Zhang F."/>
        </authorList>
    </citation>
    <scope>NUCLEOTIDE SEQUENCE [LARGE SCALE GENOMIC DNA]</scope>
</reference>
<keyword evidence="4" id="KW-0297">G-protein coupled receptor</keyword>
<feature type="region of interest" description="Disordered" evidence="8">
    <location>
        <begin position="1"/>
        <end position="183"/>
    </location>
</feature>
<keyword evidence="3 9" id="KW-1133">Transmembrane helix</keyword>
<evidence type="ECO:0000256" key="9">
    <source>
        <dbReference type="SAM" id="Phobius"/>
    </source>
</evidence>
<feature type="domain" description="G-protein coupled receptors family 1 profile" evidence="10">
    <location>
        <begin position="196"/>
        <end position="271"/>
    </location>
</feature>
<protein>
    <recommendedName>
        <fullName evidence="10">G-protein coupled receptors family 1 profile domain-containing protein</fullName>
    </recommendedName>
</protein>
<keyword evidence="6" id="KW-0675">Receptor</keyword>
<dbReference type="SUPFAM" id="SSF81321">
    <property type="entry name" value="Family A G protein-coupled receptor-like"/>
    <property type="match status" value="1"/>
</dbReference>
<feature type="region of interest" description="Disordered" evidence="8">
    <location>
        <begin position="572"/>
        <end position="594"/>
    </location>
</feature>
<evidence type="ECO:0000256" key="4">
    <source>
        <dbReference type="ARBA" id="ARBA00023040"/>
    </source>
</evidence>
<dbReference type="GO" id="GO:0016493">
    <property type="term" value="F:C-C chemokine receptor activity"/>
    <property type="evidence" value="ECO:0007669"/>
    <property type="project" value="TreeGrafter"/>
</dbReference>
<dbReference type="Pfam" id="PF00001">
    <property type="entry name" value="7tm_1"/>
    <property type="match status" value="1"/>
</dbReference>
<comment type="subcellular location">
    <subcellularLocation>
        <location evidence="1">Membrane</location>
        <topology evidence="1">Multi-pass membrane protein</topology>
    </subcellularLocation>
</comment>
<evidence type="ECO:0000256" key="7">
    <source>
        <dbReference type="ARBA" id="ARBA00023224"/>
    </source>
</evidence>
<reference evidence="11" key="3">
    <citation type="submission" date="2025-09" db="UniProtKB">
        <authorList>
            <consortium name="Ensembl"/>
        </authorList>
    </citation>
    <scope>IDENTIFICATION</scope>
</reference>
<feature type="compositionally biased region" description="Low complexity" evidence="8">
    <location>
        <begin position="21"/>
        <end position="32"/>
    </location>
</feature>
<dbReference type="InterPro" id="IPR050119">
    <property type="entry name" value="CCR1-9-like"/>
</dbReference>
<dbReference type="PANTHER" id="PTHR10489">
    <property type="entry name" value="CELL ADHESION MOLECULE"/>
    <property type="match status" value="1"/>
</dbReference>
<feature type="compositionally biased region" description="Low complexity" evidence="8">
    <location>
        <begin position="423"/>
        <end position="433"/>
    </location>
</feature>
<dbReference type="AlphaFoldDB" id="A0A8B9ZKP6"/>
<keyword evidence="2 9" id="KW-0812">Transmembrane</keyword>
<dbReference type="GO" id="GO:0007204">
    <property type="term" value="P:positive regulation of cytosolic calcium ion concentration"/>
    <property type="evidence" value="ECO:0007669"/>
    <property type="project" value="TreeGrafter"/>
</dbReference>
<dbReference type="PANTHER" id="PTHR10489:SF954">
    <property type="entry name" value="G PROTEIN-COUPLED RECEPTOR 25"/>
    <property type="match status" value="1"/>
</dbReference>
<organism evidence="11 12">
    <name type="scientific">Anas platyrhynchos</name>
    <name type="common">Mallard</name>
    <name type="synonym">Anas boschas</name>
    <dbReference type="NCBI Taxonomy" id="8839"/>
    <lineage>
        <taxon>Eukaryota</taxon>
        <taxon>Metazoa</taxon>
        <taxon>Chordata</taxon>
        <taxon>Craniata</taxon>
        <taxon>Vertebrata</taxon>
        <taxon>Euteleostomi</taxon>
        <taxon>Archelosauria</taxon>
        <taxon>Archosauria</taxon>
        <taxon>Dinosauria</taxon>
        <taxon>Saurischia</taxon>
        <taxon>Theropoda</taxon>
        <taxon>Coelurosauria</taxon>
        <taxon>Aves</taxon>
        <taxon>Neognathae</taxon>
        <taxon>Galloanserae</taxon>
        <taxon>Anseriformes</taxon>
        <taxon>Anatidae</taxon>
        <taxon>Anatinae</taxon>
        <taxon>Anas</taxon>
    </lineage>
</organism>
<feature type="region of interest" description="Disordered" evidence="8">
    <location>
        <begin position="394"/>
        <end position="488"/>
    </location>
</feature>
<dbReference type="PROSITE" id="PS50262">
    <property type="entry name" value="G_PROTEIN_RECEP_F1_2"/>
    <property type="match status" value="1"/>
</dbReference>
<dbReference type="GO" id="GO:0009897">
    <property type="term" value="C:external side of plasma membrane"/>
    <property type="evidence" value="ECO:0007669"/>
    <property type="project" value="TreeGrafter"/>
</dbReference>
<evidence type="ECO:0000256" key="6">
    <source>
        <dbReference type="ARBA" id="ARBA00023170"/>
    </source>
</evidence>
<dbReference type="GO" id="GO:0019722">
    <property type="term" value="P:calcium-mediated signaling"/>
    <property type="evidence" value="ECO:0007669"/>
    <property type="project" value="TreeGrafter"/>
</dbReference>
<proteinExistence type="predicted"/>
<dbReference type="InterPro" id="IPR000276">
    <property type="entry name" value="GPCR_Rhodpsn"/>
</dbReference>
<evidence type="ECO:0000313" key="12">
    <source>
        <dbReference type="Proteomes" id="UP000694400"/>
    </source>
</evidence>
<feature type="transmembrane region" description="Helical" evidence="9">
    <location>
        <begin position="217"/>
        <end position="236"/>
    </location>
</feature>
<evidence type="ECO:0000256" key="5">
    <source>
        <dbReference type="ARBA" id="ARBA00023136"/>
    </source>
</evidence>
<dbReference type="GO" id="GO:0019957">
    <property type="term" value="F:C-C chemokine binding"/>
    <property type="evidence" value="ECO:0007669"/>
    <property type="project" value="TreeGrafter"/>
</dbReference>
<evidence type="ECO:0000256" key="3">
    <source>
        <dbReference type="ARBA" id="ARBA00022989"/>
    </source>
</evidence>
<evidence type="ECO:0000259" key="10">
    <source>
        <dbReference type="PROSITE" id="PS50262"/>
    </source>
</evidence>